<keyword evidence="5" id="KW-1185">Reference proteome</keyword>
<feature type="compositionally biased region" description="Low complexity" evidence="1">
    <location>
        <begin position="1009"/>
        <end position="1033"/>
    </location>
</feature>
<evidence type="ECO:0000259" key="3">
    <source>
        <dbReference type="Pfam" id="PF13116"/>
    </source>
</evidence>
<evidence type="ECO:0000256" key="2">
    <source>
        <dbReference type="SAM" id="Phobius"/>
    </source>
</evidence>
<proteinExistence type="predicted"/>
<dbReference type="EMBL" id="CP021455">
    <property type="protein sequence ID" value="ARU03726.1"/>
    <property type="molecule type" value="Genomic_DNA"/>
</dbReference>
<dbReference type="PANTHER" id="PTHR38690:SF1">
    <property type="entry name" value="PROTEASE"/>
    <property type="match status" value="1"/>
</dbReference>
<dbReference type="PANTHER" id="PTHR38690">
    <property type="entry name" value="PROTEASE-RELATED"/>
    <property type="match status" value="1"/>
</dbReference>
<dbReference type="Proteomes" id="UP000196138">
    <property type="component" value="Chromosome"/>
</dbReference>
<gene>
    <name evidence="4" type="ORF">CCO03_02630</name>
</gene>
<feature type="domain" description="YhdP central" evidence="3">
    <location>
        <begin position="36"/>
        <end position="1415"/>
    </location>
</feature>
<dbReference type="InterPro" id="IPR011836">
    <property type="entry name" value="YhdP"/>
</dbReference>
<feature type="transmembrane region" description="Helical" evidence="2">
    <location>
        <begin position="45"/>
        <end position="67"/>
    </location>
</feature>
<feature type="region of interest" description="Disordered" evidence="1">
    <location>
        <begin position="1009"/>
        <end position="1053"/>
    </location>
</feature>
<dbReference type="InterPro" id="IPR025263">
    <property type="entry name" value="YhdP_central"/>
</dbReference>
<protein>
    <submittedName>
        <fullName evidence="4">TIGR02099 family protein</fullName>
    </submittedName>
</protein>
<reference evidence="4 5" key="1">
    <citation type="submission" date="2017-05" db="EMBL/GenBank/DDBJ databases">
        <authorList>
            <person name="Song R."/>
            <person name="Chenine A.L."/>
            <person name="Ruprecht R.M."/>
        </authorList>
    </citation>
    <scope>NUCLEOTIDE SEQUENCE [LARGE SCALE GENOMIC DNA]</scope>
    <source>
        <strain evidence="4 5">DSM 26136</strain>
    </source>
</reference>
<name>A0A1Y0EJG5_9BURK</name>
<accession>A0A1Y0EJG5</accession>
<dbReference type="Pfam" id="PF13116">
    <property type="entry name" value="YhdP"/>
    <property type="match status" value="1"/>
</dbReference>
<evidence type="ECO:0000313" key="5">
    <source>
        <dbReference type="Proteomes" id="UP000196138"/>
    </source>
</evidence>
<keyword evidence="2" id="KW-0812">Transmembrane</keyword>
<dbReference type="NCBIfam" id="TIGR02099">
    <property type="entry name" value="YhdP family protein"/>
    <property type="match status" value="1"/>
</dbReference>
<keyword evidence="2" id="KW-1133">Transmembrane helix</keyword>
<evidence type="ECO:0000313" key="4">
    <source>
        <dbReference type="EMBL" id="ARU03726.1"/>
    </source>
</evidence>
<dbReference type="KEGG" id="cser:CCO03_02630"/>
<sequence>MPTLCRGRGRLGRQPGQATRCRLFMSAAISPPYVRWLARLLRWSLRALGVAAVVTALAWALLSVWIVPRIDQWRPEIAHWASQRLGVRVDIGAISGSSNGWHSRFTLRQVQLFKPGSEPTGASSAAQAGAAALQFRELQVAVTPWSAWQLSFDELRAVRPELEVRRDTAGQYWVGGFALPTTNPDTPSDMAWADLLLKQRHLQIQQGQVRWLDERLGGEPLQLQAVDVSLANEHRHHRLALAATPPPAWGQRFTWQADLRTPLWASADARQLSGQVFADFPSLDVAALRRHVDAGIDLQAAQGAVRVWFDLKRSLLTQATVDLDVQRVAARFAKDLSPLDLRDVAGRVVWQTQAEGEGFVLRGEQLRFATADGQRWSDARVRLATQRSDGSVGELQAQQVNLAALRQVLNAVPLDAQVRDALHDHPVSGRVQNLQARWHREGGQPLAYSAQGSVRALAVPALPPAVEHHAGVPGLRGADVDFDLSERGGSAQLRMQGGMASFPGVFVEPDIPLDALAADVSWTLAGDDIALEVKDLTLRNADAQGRFTARWRTKPSASLAPGESRFPGELDLSGELSQANGARVYRYLPSAVGEHALRYVKEAVVAGQARKVQATVRGDLAHFPFPGSKQGLFRIVAPVDQVVLNYVPRYLQHAQEPAWPVLEHLSGHLEFEGDSMRVREASGRVRGFPSIRFARIEAGIAQLEHPDVRVQAKGESSAGEGLAFVQQSPVAQWLHGALEGMQASGTLGLGLELGLPIAHIEQATVKGEVGLRGNTLRLRDDVPLLSQAQGRVLFTEHGFSLDGAQAQALGGAVALTGGTRAQPEGTQTVIEAQGHATAAGLRGDDMLRPLAPLLAHVQGDTDYRVRYAVLNGRTEVDVSSSLLGMGLDLPAPLHKAPDARWPLHVAVTPREGDADELNVTLAELAHARYARHHTATGTEVRAGLIGLGGAAAGVAQADLPRAVGVRAELDTVDLDAWQRVLGQATAPAATAGATVPAPLPAASAPSRLVSAPAAGGSAPSTPAAGAASLAGPARTEAPKTGSDATRATGPAPLGASPYAPVAFDVQARHLQLEGKSLADLRLRGTHQGQEWALMLDSDVVAGQISYRDDGAGRLHARLSKLHVPAGSAGASEALEPEPELLRQSPSRLPGMDLVVQDLRIGDKQLGQFTFRAANQGSQSGRHVWQIERMSLAGPGGTLQASGAWQPADVRGQRHTELSFTLQVDDAGRLLGRLGMPGVLSRGQGEITGALSWAGSPLQPDPASLDGHLKVDVVKGQFLKADPGLAKLLGVLSLQSLPRRLSLDFRDVFSDGFAYDFIRGDARLARGQATTNNLQMKGVNAAVLLEGEANLVKATQNLRVVVAPRIDAGGAALVATVINPAVGIGAFLAQLVLGKQINEANTRVFQVTGTWAEPEVTRLATPAEVAAPGDARR</sequence>
<keyword evidence="2" id="KW-0472">Membrane</keyword>
<evidence type="ECO:0000256" key="1">
    <source>
        <dbReference type="SAM" id="MobiDB-lite"/>
    </source>
</evidence>
<organism evidence="4 5">
    <name type="scientific">Comamonas serinivorans</name>
    <dbReference type="NCBI Taxonomy" id="1082851"/>
    <lineage>
        <taxon>Bacteria</taxon>
        <taxon>Pseudomonadati</taxon>
        <taxon>Pseudomonadota</taxon>
        <taxon>Betaproteobacteria</taxon>
        <taxon>Burkholderiales</taxon>
        <taxon>Comamonadaceae</taxon>
        <taxon>Comamonas</taxon>
    </lineage>
</organism>